<name>A0A1X0SBK4_RHIZD</name>
<protein>
    <submittedName>
        <fullName evidence="1">Uncharacterized protein</fullName>
    </submittedName>
</protein>
<dbReference type="EMBL" id="KV921276">
    <property type="protein sequence ID" value="ORE21654.1"/>
    <property type="molecule type" value="Genomic_DNA"/>
</dbReference>
<dbReference type="AlphaFoldDB" id="A0A1X0SBK4"/>
<dbReference type="VEuPathDB" id="FungiDB:BCV72DRAFT_338457"/>
<evidence type="ECO:0000313" key="2">
    <source>
        <dbReference type="Proteomes" id="UP000242381"/>
    </source>
</evidence>
<gene>
    <name evidence="1" type="ORF">BCV71DRAFT_260996</name>
</gene>
<dbReference type="Proteomes" id="UP000242381">
    <property type="component" value="Unassembled WGS sequence"/>
</dbReference>
<organism evidence="1 2">
    <name type="scientific">Rhizopus microsporus</name>
    <dbReference type="NCBI Taxonomy" id="58291"/>
    <lineage>
        <taxon>Eukaryota</taxon>
        <taxon>Fungi</taxon>
        <taxon>Fungi incertae sedis</taxon>
        <taxon>Mucoromycota</taxon>
        <taxon>Mucoromycotina</taxon>
        <taxon>Mucoromycetes</taxon>
        <taxon>Mucorales</taxon>
        <taxon>Mucorineae</taxon>
        <taxon>Rhizopodaceae</taxon>
        <taxon>Rhizopus</taxon>
    </lineage>
</organism>
<sequence>MIAAEDINELLLEDTVQKVHIDEEVCYIVKYFTMETFNEIGVPVNICIWFIASTKAVWFKAKVDCHDRIDSSLRVHTMDETALIQNTIENDHSEAATDSSDVLQSEVPSEAGDRTDEVLIGLTNVCRQALESRIQ</sequence>
<proteinExistence type="predicted"/>
<evidence type="ECO:0000313" key="1">
    <source>
        <dbReference type="EMBL" id="ORE21654.1"/>
    </source>
</evidence>
<accession>A0A1X0SBK4</accession>
<reference evidence="1 2" key="1">
    <citation type="journal article" date="2016" name="Proc. Natl. Acad. Sci. U.S.A.">
        <title>Lipid metabolic changes in an early divergent fungus govern the establishment of a mutualistic symbiosis with endobacteria.</title>
        <authorList>
            <person name="Lastovetsky O.A."/>
            <person name="Gaspar M.L."/>
            <person name="Mondo S.J."/>
            <person name="LaButti K.M."/>
            <person name="Sandor L."/>
            <person name="Grigoriev I.V."/>
            <person name="Henry S.A."/>
            <person name="Pawlowska T.E."/>
        </authorList>
    </citation>
    <scope>NUCLEOTIDE SEQUENCE [LARGE SCALE GENOMIC DNA]</scope>
    <source>
        <strain evidence="1 2">ATCC 11559</strain>
    </source>
</reference>